<gene>
    <name evidence="2" type="ORF">LAL4801_05038</name>
</gene>
<dbReference type="SUPFAM" id="SSF50475">
    <property type="entry name" value="FMN-binding split barrel"/>
    <property type="match status" value="1"/>
</dbReference>
<dbReference type="InterPro" id="IPR024029">
    <property type="entry name" value="Pyridox_Oxase_FMN-dep"/>
</dbReference>
<keyword evidence="3" id="KW-1185">Reference proteome</keyword>
<evidence type="ECO:0000259" key="1">
    <source>
        <dbReference type="Pfam" id="PF01243"/>
    </source>
</evidence>
<feature type="domain" description="Pyridoxamine 5'-phosphate oxidase N-terminal" evidence="1">
    <location>
        <begin position="41"/>
        <end position="161"/>
    </location>
</feature>
<dbReference type="Pfam" id="PF01243">
    <property type="entry name" value="PNPOx_N"/>
    <property type="match status" value="1"/>
</dbReference>
<dbReference type="PANTHER" id="PTHR42815">
    <property type="entry name" value="FAD-BINDING, PUTATIVE (AFU_ORTHOLOGUE AFUA_6G07600)-RELATED"/>
    <property type="match status" value="1"/>
</dbReference>
<reference evidence="3" key="1">
    <citation type="submission" date="2015-07" db="EMBL/GenBank/DDBJ databases">
        <authorList>
            <person name="Rodrigo-Torres Lidia"/>
            <person name="Arahal R.David."/>
        </authorList>
    </citation>
    <scope>NUCLEOTIDE SEQUENCE [LARGE SCALE GENOMIC DNA]</scope>
    <source>
        <strain evidence="3">CECT 4801</strain>
    </source>
</reference>
<organism evidence="2 3">
    <name type="scientific">Roseibium aggregatum</name>
    <dbReference type="NCBI Taxonomy" id="187304"/>
    <lineage>
        <taxon>Bacteria</taxon>
        <taxon>Pseudomonadati</taxon>
        <taxon>Pseudomonadota</taxon>
        <taxon>Alphaproteobacteria</taxon>
        <taxon>Hyphomicrobiales</taxon>
        <taxon>Stappiaceae</taxon>
        <taxon>Roseibium</taxon>
    </lineage>
</organism>
<protein>
    <submittedName>
        <fullName evidence="2">Pyridoxamine 5'-phosphate oxidase, FMN-binding family</fullName>
    </submittedName>
</protein>
<dbReference type="EMBL" id="CXST01000003">
    <property type="protein sequence ID" value="CTQ46579.1"/>
    <property type="molecule type" value="Genomic_DNA"/>
</dbReference>
<accession>A0A0M6YAX9</accession>
<name>A0A0M6YAX9_9HYPH</name>
<dbReference type="NCBIfam" id="TIGR04025">
    <property type="entry name" value="PPOX_FMN_DR2398"/>
    <property type="match status" value="1"/>
</dbReference>
<dbReference type="InterPro" id="IPR012349">
    <property type="entry name" value="Split_barrel_FMN-bd"/>
</dbReference>
<dbReference type="RefSeq" id="WP_208984669.1">
    <property type="nucleotide sequence ID" value="NZ_CXST01000003.1"/>
</dbReference>
<evidence type="ECO:0000313" key="2">
    <source>
        <dbReference type="EMBL" id="CTQ46579.1"/>
    </source>
</evidence>
<evidence type="ECO:0000313" key="3">
    <source>
        <dbReference type="Proteomes" id="UP000048926"/>
    </source>
</evidence>
<dbReference type="InterPro" id="IPR011576">
    <property type="entry name" value="Pyridox_Oxase_N"/>
</dbReference>
<dbReference type="Gene3D" id="2.30.110.10">
    <property type="entry name" value="Electron Transport, Fmn-binding Protein, Chain A"/>
    <property type="match status" value="1"/>
</dbReference>
<proteinExistence type="predicted"/>
<dbReference type="PANTHER" id="PTHR42815:SF2">
    <property type="entry name" value="FAD-BINDING, PUTATIVE (AFU_ORTHOLOGUE AFUA_6G07600)-RELATED"/>
    <property type="match status" value="1"/>
</dbReference>
<dbReference type="Proteomes" id="UP000048926">
    <property type="component" value="Unassembled WGS sequence"/>
</dbReference>
<dbReference type="AlphaFoldDB" id="A0A0M6YAX9"/>
<sequence>MPEDPTTLADFNDPITTVDQLEAHAGTAPEKVRVKEIKALDDLCRQFIARSPFCLIATVDPEGVIDVSPKGDPAGFVTVLSDTVLAIPDRPGNRRLDSYHNLLKDPRVGLIFLIPGKGETLRVSGRARIVRDAWLLERMQVEGKQPSMALAVEITRAFMHCPKAMVRSKIWQPESWRNADDLGDIGDAMIRHGKLEQTPEALLEEATSEGLLRLY</sequence>
<dbReference type="STRING" id="187304.B0E33_11700"/>